<feature type="region of interest" description="Disordered" evidence="14">
    <location>
        <begin position="2779"/>
        <end position="2801"/>
    </location>
</feature>
<keyword evidence="2 13" id="KW-0245">EGF-like domain</keyword>
<dbReference type="CDD" id="cd00054">
    <property type="entry name" value="EGF_CA"/>
    <property type="match status" value="2"/>
</dbReference>
<keyword evidence="10 13" id="KW-1015">Disulfide bond</keyword>
<dbReference type="PANTHER" id="PTHR24027:SF438">
    <property type="entry name" value="CADHERIN 23"/>
    <property type="match status" value="1"/>
</dbReference>
<dbReference type="InterPro" id="IPR039808">
    <property type="entry name" value="Cadherin"/>
</dbReference>
<dbReference type="PROSITE" id="PS01186">
    <property type="entry name" value="EGF_2"/>
    <property type="match status" value="3"/>
</dbReference>
<feature type="domain" description="EGF-like" evidence="17">
    <location>
        <begin position="1985"/>
        <end position="2042"/>
    </location>
</feature>
<evidence type="ECO:0000256" key="12">
    <source>
        <dbReference type="PROSITE-ProRule" id="PRU00043"/>
    </source>
</evidence>
<evidence type="ECO:0000256" key="14">
    <source>
        <dbReference type="SAM" id="MobiDB-lite"/>
    </source>
</evidence>
<feature type="domain" description="Cadherin" evidence="18">
    <location>
        <begin position="373"/>
        <end position="474"/>
    </location>
</feature>
<organism evidence="19 20">
    <name type="scientific">Menidia menidia</name>
    <name type="common">Atlantic silverside</name>
    <dbReference type="NCBI Taxonomy" id="238744"/>
    <lineage>
        <taxon>Eukaryota</taxon>
        <taxon>Metazoa</taxon>
        <taxon>Chordata</taxon>
        <taxon>Craniata</taxon>
        <taxon>Vertebrata</taxon>
        <taxon>Euteleostomi</taxon>
        <taxon>Actinopterygii</taxon>
        <taxon>Neopterygii</taxon>
        <taxon>Teleostei</taxon>
        <taxon>Neoteleostei</taxon>
        <taxon>Acanthomorphata</taxon>
        <taxon>Ovalentaria</taxon>
        <taxon>Atherinomorphae</taxon>
        <taxon>Atheriniformes</taxon>
        <taxon>Atherinopsidae</taxon>
        <taxon>Menidiinae</taxon>
        <taxon>Menidia</taxon>
    </lineage>
</organism>
<evidence type="ECO:0000256" key="10">
    <source>
        <dbReference type="ARBA" id="ARBA00023157"/>
    </source>
</evidence>
<evidence type="ECO:0000256" key="11">
    <source>
        <dbReference type="ARBA" id="ARBA00023180"/>
    </source>
</evidence>
<feature type="domain" description="Laminin G" evidence="16">
    <location>
        <begin position="2156"/>
        <end position="2341"/>
    </location>
</feature>
<dbReference type="PROSITE" id="PS01187">
    <property type="entry name" value="EGF_CA"/>
    <property type="match status" value="1"/>
</dbReference>
<dbReference type="CDD" id="cd00110">
    <property type="entry name" value="LamG"/>
    <property type="match status" value="2"/>
</dbReference>
<evidence type="ECO:0000256" key="5">
    <source>
        <dbReference type="ARBA" id="ARBA00022737"/>
    </source>
</evidence>
<feature type="transmembrane region" description="Helical" evidence="15">
    <location>
        <begin position="2638"/>
        <end position="2660"/>
    </location>
</feature>
<dbReference type="InterPro" id="IPR009030">
    <property type="entry name" value="Growth_fac_rcpt_cys_sf"/>
</dbReference>
<feature type="domain" description="EGF-like" evidence="17">
    <location>
        <begin position="2082"/>
        <end position="2118"/>
    </location>
</feature>
<feature type="domain" description="Cadherin" evidence="18">
    <location>
        <begin position="887"/>
        <end position="990"/>
    </location>
</feature>
<dbReference type="InterPro" id="IPR018097">
    <property type="entry name" value="EGF_Ca-bd_CS"/>
</dbReference>
<evidence type="ECO:0000256" key="6">
    <source>
        <dbReference type="ARBA" id="ARBA00022837"/>
    </source>
</evidence>
<feature type="domain" description="EGF-like" evidence="17">
    <location>
        <begin position="2120"/>
        <end position="2155"/>
    </location>
</feature>
<dbReference type="GO" id="GO:0007156">
    <property type="term" value="P:homophilic cell adhesion via plasma membrane adhesion molecules"/>
    <property type="evidence" value="ECO:0007669"/>
    <property type="project" value="InterPro"/>
</dbReference>
<dbReference type="Pfam" id="PF00008">
    <property type="entry name" value="EGF"/>
    <property type="match status" value="2"/>
</dbReference>
<comment type="caution">
    <text evidence="13">Lacks conserved residue(s) required for the propagation of feature annotation.</text>
</comment>
<dbReference type="Pfam" id="PF00028">
    <property type="entry name" value="Cadherin"/>
    <property type="match status" value="15"/>
</dbReference>
<comment type="subcellular location">
    <subcellularLocation>
        <location evidence="1">Membrane</location>
        <topology evidence="1">Single-pass membrane protein</topology>
    </subcellularLocation>
</comment>
<feature type="domain" description="Cadherin" evidence="18">
    <location>
        <begin position="580"/>
        <end position="683"/>
    </location>
</feature>
<dbReference type="SMART" id="SM00112">
    <property type="entry name" value="CA"/>
    <property type="match status" value="17"/>
</dbReference>
<feature type="domain" description="Cadherin" evidence="18">
    <location>
        <begin position="1197"/>
        <end position="1300"/>
    </location>
</feature>
<dbReference type="InterPro" id="IPR001881">
    <property type="entry name" value="EGF-like_Ca-bd_dom"/>
</dbReference>
<feature type="domain" description="EGF-like" evidence="17">
    <location>
        <begin position="2044"/>
        <end position="2080"/>
    </location>
</feature>
<evidence type="ECO:0000256" key="7">
    <source>
        <dbReference type="ARBA" id="ARBA00022889"/>
    </source>
</evidence>
<feature type="non-terminal residue" evidence="19">
    <location>
        <position position="1"/>
    </location>
</feature>
<dbReference type="PROSITE" id="PS00010">
    <property type="entry name" value="ASX_HYDROXYL"/>
    <property type="match status" value="2"/>
</dbReference>
<dbReference type="GO" id="GO:0016477">
    <property type="term" value="P:cell migration"/>
    <property type="evidence" value="ECO:0007669"/>
    <property type="project" value="TreeGrafter"/>
</dbReference>
<dbReference type="PRINTS" id="PR00205">
    <property type="entry name" value="CADHERIN"/>
</dbReference>
<evidence type="ECO:0000256" key="8">
    <source>
        <dbReference type="ARBA" id="ARBA00022989"/>
    </source>
</evidence>
<feature type="domain" description="Cadherin" evidence="18">
    <location>
        <begin position="1720"/>
        <end position="1811"/>
    </location>
</feature>
<keyword evidence="8 15" id="KW-1133">Transmembrane helix</keyword>
<evidence type="ECO:0000256" key="9">
    <source>
        <dbReference type="ARBA" id="ARBA00023136"/>
    </source>
</evidence>
<feature type="disulfide bond" evidence="13">
    <location>
        <begin position="2145"/>
        <end position="2154"/>
    </location>
</feature>
<reference evidence="19" key="1">
    <citation type="submission" date="2021-05" db="EMBL/GenBank/DDBJ databases">
        <authorList>
            <person name="Tigano A."/>
        </authorList>
    </citation>
    <scope>NUCLEOTIDE SEQUENCE</scope>
</reference>
<evidence type="ECO:0000256" key="2">
    <source>
        <dbReference type="ARBA" id="ARBA00022536"/>
    </source>
</evidence>
<dbReference type="FunFam" id="2.60.40.60:FF:000106">
    <property type="entry name" value="FAT atypical cadherin 4"/>
    <property type="match status" value="1"/>
</dbReference>
<evidence type="ECO:0000259" key="18">
    <source>
        <dbReference type="PROSITE" id="PS50268"/>
    </source>
</evidence>
<comment type="caution">
    <text evidence="19">The sequence shown here is derived from an EMBL/GenBank/DDBJ whole genome shotgun (WGS) entry which is preliminary data.</text>
</comment>
<dbReference type="SMART" id="SM00179">
    <property type="entry name" value="EGF_CA"/>
    <property type="match status" value="4"/>
</dbReference>
<keyword evidence="11" id="KW-0325">Glycoprotein</keyword>
<dbReference type="FunFam" id="2.60.40.60:FF:000039">
    <property type="entry name" value="FAT atypical cadherin 3"/>
    <property type="match status" value="1"/>
</dbReference>
<dbReference type="SUPFAM" id="SSF49899">
    <property type="entry name" value="Concanavalin A-like lectins/glucanases"/>
    <property type="match status" value="2"/>
</dbReference>
<feature type="domain" description="Cadherin" evidence="18">
    <location>
        <begin position="990"/>
        <end position="1091"/>
    </location>
</feature>
<dbReference type="PROSITE" id="PS00022">
    <property type="entry name" value="EGF_1"/>
    <property type="match status" value="4"/>
</dbReference>
<feature type="domain" description="Cadherin" evidence="18">
    <location>
        <begin position="1616"/>
        <end position="1721"/>
    </location>
</feature>
<dbReference type="FunFam" id="2.60.40.60:FF:000020">
    <property type="entry name" value="Dachsous cadherin-related 1b"/>
    <property type="match status" value="5"/>
</dbReference>
<feature type="domain" description="Laminin G" evidence="16">
    <location>
        <begin position="2401"/>
        <end position="2580"/>
    </location>
</feature>
<dbReference type="GO" id="GO:0009653">
    <property type="term" value="P:anatomical structure morphogenesis"/>
    <property type="evidence" value="ECO:0007669"/>
    <property type="project" value="UniProtKB-ARBA"/>
</dbReference>
<evidence type="ECO:0000259" key="16">
    <source>
        <dbReference type="PROSITE" id="PS50025"/>
    </source>
</evidence>
<keyword evidence="5" id="KW-0677">Repeat</keyword>
<dbReference type="InterPro" id="IPR000152">
    <property type="entry name" value="EGF-type_Asp/Asn_hydroxyl_site"/>
</dbReference>
<dbReference type="GO" id="GO:0045296">
    <property type="term" value="F:cadherin binding"/>
    <property type="evidence" value="ECO:0007669"/>
    <property type="project" value="TreeGrafter"/>
</dbReference>
<evidence type="ECO:0000259" key="17">
    <source>
        <dbReference type="PROSITE" id="PS50026"/>
    </source>
</evidence>
<keyword evidence="20" id="KW-1185">Reference proteome</keyword>
<dbReference type="CDD" id="cd00053">
    <property type="entry name" value="EGF"/>
    <property type="match status" value="1"/>
</dbReference>
<evidence type="ECO:0000256" key="15">
    <source>
        <dbReference type="SAM" id="Phobius"/>
    </source>
</evidence>
<feature type="domain" description="Cadherin" evidence="18">
    <location>
        <begin position="1510"/>
        <end position="1615"/>
    </location>
</feature>
<dbReference type="EMBL" id="CAJRST010037777">
    <property type="protein sequence ID" value="CAG6000549.1"/>
    <property type="molecule type" value="Genomic_DNA"/>
</dbReference>
<dbReference type="FunFam" id="2.60.40.60:FF:000024">
    <property type="entry name" value="FAT atypical cadherin 3"/>
    <property type="match status" value="1"/>
</dbReference>
<dbReference type="PROSITE" id="PS50026">
    <property type="entry name" value="EGF_3"/>
    <property type="match status" value="4"/>
</dbReference>
<dbReference type="GO" id="GO:0005509">
    <property type="term" value="F:calcium ion binding"/>
    <property type="evidence" value="ECO:0007669"/>
    <property type="project" value="UniProtKB-UniRule"/>
</dbReference>
<dbReference type="InterPro" id="IPR000742">
    <property type="entry name" value="EGF"/>
</dbReference>
<feature type="disulfide bond" evidence="13">
    <location>
        <begin position="2032"/>
        <end position="2041"/>
    </location>
</feature>
<dbReference type="PROSITE" id="PS00232">
    <property type="entry name" value="CADHERIN_1"/>
    <property type="match status" value="8"/>
</dbReference>
<dbReference type="GO" id="GO:0016342">
    <property type="term" value="C:catenin complex"/>
    <property type="evidence" value="ECO:0007669"/>
    <property type="project" value="TreeGrafter"/>
</dbReference>
<dbReference type="PROSITE" id="PS50268">
    <property type="entry name" value="CADHERIN_2"/>
    <property type="match status" value="17"/>
</dbReference>
<evidence type="ECO:0000256" key="13">
    <source>
        <dbReference type="PROSITE-ProRule" id="PRU00076"/>
    </source>
</evidence>
<dbReference type="InterPro" id="IPR020894">
    <property type="entry name" value="Cadherin_CS"/>
</dbReference>
<dbReference type="Gene3D" id="2.60.40.60">
    <property type="entry name" value="Cadherins"/>
    <property type="match status" value="17"/>
</dbReference>
<feature type="domain" description="Cadherin" evidence="18">
    <location>
        <begin position="1406"/>
        <end position="1509"/>
    </location>
</feature>
<dbReference type="FunFam" id="2.60.40.60:FF:000015">
    <property type="entry name" value="FAT atypical cadherin 1"/>
    <property type="match status" value="1"/>
</dbReference>
<dbReference type="FunFam" id="2.60.40.60:FF:000013">
    <property type="entry name" value="Cadherin EGF LAG seven-pass G-type receptor"/>
    <property type="match status" value="1"/>
</dbReference>
<dbReference type="GO" id="GO:0008013">
    <property type="term" value="F:beta-catenin binding"/>
    <property type="evidence" value="ECO:0007669"/>
    <property type="project" value="TreeGrafter"/>
</dbReference>
<dbReference type="FunFam" id="2.60.40.60:FF:000080">
    <property type="entry name" value="FAT atypical cadherin 1"/>
    <property type="match status" value="1"/>
</dbReference>
<dbReference type="FunFam" id="2.10.25.10:FF:000031">
    <property type="entry name" value="neurogenic locus notch homolog protein 3"/>
    <property type="match status" value="1"/>
</dbReference>
<evidence type="ECO:0000256" key="4">
    <source>
        <dbReference type="ARBA" id="ARBA00022729"/>
    </source>
</evidence>
<keyword evidence="3 15" id="KW-0812">Transmembrane</keyword>
<keyword evidence="6 12" id="KW-0106">Calcium</keyword>
<keyword evidence="7" id="KW-0130">Cell adhesion</keyword>
<feature type="domain" description="Cadherin" evidence="18">
    <location>
        <begin position="1301"/>
        <end position="1405"/>
    </location>
</feature>
<feature type="domain" description="Cadherin" evidence="18">
    <location>
        <begin position="269"/>
        <end position="372"/>
    </location>
</feature>
<proteinExistence type="predicted"/>
<feature type="disulfide bond" evidence="13">
    <location>
        <begin position="2108"/>
        <end position="2117"/>
    </location>
</feature>
<dbReference type="Gene3D" id="2.60.120.200">
    <property type="match status" value="2"/>
</dbReference>
<evidence type="ECO:0000256" key="3">
    <source>
        <dbReference type="ARBA" id="ARBA00022692"/>
    </source>
</evidence>
<dbReference type="OrthoDB" id="6252479at2759"/>
<dbReference type="InterPro" id="IPR015919">
    <property type="entry name" value="Cadherin-like_sf"/>
</dbReference>
<accession>A0A8S4BUM3</accession>
<feature type="domain" description="Cadherin" evidence="18">
    <location>
        <begin position="163"/>
        <end position="269"/>
    </location>
</feature>
<dbReference type="Gene3D" id="2.10.25.10">
    <property type="entry name" value="Laminin"/>
    <property type="match status" value="4"/>
</dbReference>
<gene>
    <name evidence="19" type="ORF">MMEN_LOCUS18202</name>
</gene>
<feature type="domain" description="Cadherin" evidence="18">
    <location>
        <begin position="63"/>
        <end position="162"/>
    </location>
</feature>
<name>A0A8S4BUM3_9TELE</name>
<dbReference type="Pfam" id="PF02210">
    <property type="entry name" value="Laminin_G_2"/>
    <property type="match status" value="2"/>
</dbReference>
<evidence type="ECO:0000313" key="20">
    <source>
        <dbReference type="Proteomes" id="UP000677803"/>
    </source>
</evidence>
<dbReference type="Proteomes" id="UP000677803">
    <property type="component" value="Unassembled WGS sequence"/>
</dbReference>
<dbReference type="FunFam" id="2.60.40.60:FF:000058">
    <property type="entry name" value="FAT atypical cadherin 3"/>
    <property type="match status" value="1"/>
</dbReference>
<dbReference type="SMART" id="SM00181">
    <property type="entry name" value="EGF"/>
    <property type="match status" value="5"/>
</dbReference>
<feature type="domain" description="Cadherin" evidence="18">
    <location>
        <begin position="684"/>
        <end position="784"/>
    </location>
</feature>
<dbReference type="InterPro" id="IPR001791">
    <property type="entry name" value="Laminin_G"/>
</dbReference>
<keyword evidence="9 15" id="KW-0472">Membrane</keyword>
<sequence length="2965" mass="326912">VFDTLSIPGALSVKSVNVSIEGELADIVVGQHMLPSWYYTSADAERKHGLHSQNRWQQQMAFSKTVYSFQVKEDTLPGTIVGKVETLFESPTPITYSVQEDDGENLFLLSPFSGEFLLSRSLDFETQRFYIITVEVQQGEAQVSGVRVYFNVLDVNDNPPAFSQDDYSASVPENMHAGSCFLSLNVSDKDDGENQKLKLSVVSGDKAGAFYIHSTGSVCLNKELDRENQASYNLTLMARDCVQPASLQLSSTARLFVAVEDVNDNAPLFISAGTVRVPEDTRLHSVVMTVQAKDEDTDSNGEVLYYLNDTAGGTFRVNSTSGQIHLEMMLDREVSDTLTFSVTATDRGSPPLETTMTVTVHVDDVNDNNPEFSRSNYSMSVREDISLGSSLFQVQAHDQDIGSNGQVRYELTPASPFVVDSVRGVVMVMERLDREAIANYTLIMTALDQGLRQRSATATVSIIVLDINDSAPRFSPETLVIHVMENEEEPSQLIHQLSAMDEDLGINSQLTYFMEKGHNDGVFSISPDGMFQILQTLDKEKQSMYLITITAVDSGMPPLTGTLNLQVIVNDVNDNYPQFPKEVYNTIVAEDSSVGTVFAIITASDADEGVSGEIRFFIENLDAPFAIEATTGELFTVDVLDRETVSIYRLTVTASDQHPTQPLSSSVLVTVLIGDINDNWPRFSNSPYVAYVPTELASGSVVCAVRATDDDADMNAELRYSLYGQLSDLFYIDPHSGTVFASGVLRNSHDMIINVHVEDAAEIPKFDITTISIRFQNISDFPEMKMDVLSYSLAEDEPVGTLVAVVSAASIRAENVSFYLASGNLEDMFHVDQLLGTLTVENPLDYENIKEFSLLIEARDSGLPPFSSFSEIHLNITDVNDNSPKFTQAEYRCEIFENSPPSGFCEVLAIDADSPDYSTVRYRLTEGNNDNLFTLDPENGLLSTTVSLDRETVAVFNLTVEASEPNNPIHKDTATVIVTVKDRNDNAPRFSQIFYANVPEDAPFGHTIIKVTSTDEDTNANAAVNYYILYERDNIVFDIDFTTGYITVQGPLDREAQDHFVLKVCANDSAWSVSTDVTVFVSDVNDNRPVFSHPLYAAVLPETQEKDTFVLQVLATDADAGQNSELFYVVEPPNEEFWVNASSGEIYTKKPLRLHNTAFKVYRFTVFAFDCGDVPLFSNTTVTVRLEQYNHHPPMFLPVQPLVAIPYHLSVGTEVVQLTATDLDVNSGAIEYDFYGGNASDFFRIEAGSGKVFLNRTLSGSEHLFLTLLVIAKDGGFPPLTSQTEVIFEITGRNHFTPSFREQDMTFTVPEDLPIGSVIGKIQAEDKDYGSNGAVKYFISTENQDLPLSVGEISGLLTLIGELDFEIESILKLQIKAKDGGWVSKTGTLNVTVIISDVNDNPPVFSSSEYITSLPENSEIGTTILEVMATDADSGSNAQVFYSLIAGDVDKFAIDSRNGTITSLTVFDYEREQSFDITIKASNVGGHNLFGLAHVVIQISDVNEFFPTFRRREYNFSVYKNVPIGTLMGKVTAIDFDRGPKGQVFYLMFGHSINTGFYIDQFSGEIYTRSNLRKQGNSRIDLKVLAKNSGVIMGMDVDETLVHIGVIDTNDAPVFSSIQYEANITEDSPTGIYVLTVSALDQDSVLEWNRFFYRIESGNTNFSFSIDPLSGVISVNSALDRELWPIYNLTVTASDNGSPPATGTANVVVTVGDINDNAPKLTSTEGQVMENQPEGTIVARLNASDSDLPPNQGPFTYWLPNPSAGSAFALTPDGVLITKRAIDRELISEYRVLVAIRDAGFPLPLSSTTTFHGGMIGNVHPEDPDESDSFTCVIKNGQVTMFTIPNGTCELWSSPFQGEATFNITIEATDQLHFPVNNSVYVNYKGFTNASIDSCVLFYVSSSSMKEFLSNKYLRFVKALDSLFNLQASKTHVFGIKHIGNEILLLAAVKNYNGQYLSREVASGISAGHKKLLEAQSNVTISHITSDPCLTSPCHNGASCNKNIYISQEVAVLESLAVIFVSPQKEILNCTCPAGFMGSLCEDDIDECNPNPCRNNGTCENNAGSFHCHCLDGFSGSICSGDFDSCLNVNCQNGGTCIPSQDGDYCLCVPGFTGELCEDLIDHCRSAPCVQGSCINQHSGFSCHCPFGVSGVHCEEHSYGFQELSFMEFPPLDRRTNLISFEFATVQENCLLFYNPGGWSSREFMALEILGGTVHFSYDLGLGPVRMQTHKQVADGLFHSVAIRRIGNMGSVLVDNCTDVESDGFCFSKNHGVISERTLDVGNMNMTFGGMRTLELILLHPRQIKSHNFVGCIRNIHVNGILFRPSMALATFNVYEGSAPCVQGSCINQHTGFSCHCPFGVLELQSLHATAFHAKMAACVTISEMSEELVMRFNGNDYIEYVTKEGFKRDYLMKNLMDDEKVGSVQHQVVISIRFKTKNDGVLLFVLGLTGFFTLMIKDSKPVYSFKETVSGHLSEVTVGHRVADGAWHVLSLVLNGQNTILSLDGKLVLNSTEQSIDLTPVSVEKTFLGTAPPMESKLQLSGFRGCVQYVNVTGYTLPFSGRSLMVEVYPSRNLLQPGCSSAGLCLPAPCFEESKVKKCPTLQNRSCICLRNVSEHFCDICETTADRCPERQQGSTPLWLVAGILPLFLVVLLICGGLYKARKSNTKSQIRKGTANTAFSFDENATFTGAVSTEKGNPYDPVCPGQQRSGMEFYCDAREENNTTHELEYYEIGSVCGTLPSDNDSVKLSWRKHPFDPKHVKADTRRWKSLKRLITGSKKGRYDEEKKPTTPSQNKQRLCPSTKRFSQQELLEPSQCLTFEEIYKLNAPLEPKASTQASLKPRPSKSTMRMGAFSACESDSTCSESEYRQFHIPTQKKYRQDQSTPPGRILKEESILPVHLTTSPSAGGQKEQERTSLSIIEPWENILEMHLPFSSYVPVFEDIACLPSACSFSCDMQSDIEEVI</sequence>
<feature type="disulfide bond" evidence="13">
    <location>
        <begin position="2070"/>
        <end position="2079"/>
    </location>
</feature>
<dbReference type="PROSITE" id="PS50025">
    <property type="entry name" value="LAM_G_DOMAIN"/>
    <property type="match status" value="2"/>
</dbReference>
<keyword evidence="4" id="KW-0732">Signal</keyword>
<feature type="domain" description="Cadherin" evidence="18">
    <location>
        <begin position="1092"/>
        <end position="1196"/>
    </location>
</feature>
<dbReference type="InterPro" id="IPR013320">
    <property type="entry name" value="ConA-like_dom_sf"/>
</dbReference>
<feature type="domain" description="Cadherin" evidence="18">
    <location>
        <begin position="475"/>
        <end position="579"/>
    </location>
</feature>
<protein>
    <submittedName>
        <fullName evidence="19">(Atlantic silverside) hypothetical protein</fullName>
    </submittedName>
</protein>
<evidence type="ECO:0000256" key="1">
    <source>
        <dbReference type="ARBA" id="ARBA00004167"/>
    </source>
</evidence>
<dbReference type="CDD" id="cd11304">
    <property type="entry name" value="Cadherin_repeat"/>
    <property type="match status" value="16"/>
</dbReference>
<dbReference type="SUPFAM" id="SSF57184">
    <property type="entry name" value="Growth factor receptor domain"/>
    <property type="match status" value="1"/>
</dbReference>
<feature type="domain" description="Cadherin" evidence="18">
    <location>
        <begin position="785"/>
        <end position="886"/>
    </location>
</feature>
<dbReference type="PANTHER" id="PTHR24027">
    <property type="entry name" value="CADHERIN-23"/>
    <property type="match status" value="1"/>
</dbReference>
<dbReference type="InterPro" id="IPR002126">
    <property type="entry name" value="Cadherin-like_dom"/>
</dbReference>
<dbReference type="SUPFAM" id="SSF49313">
    <property type="entry name" value="Cadherin-like"/>
    <property type="match status" value="17"/>
</dbReference>
<evidence type="ECO:0000313" key="19">
    <source>
        <dbReference type="EMBL" id="CAG6000549.1"/>
    </source>
</evidence>
<feature type="disulfide bond" evidence="13">
    <location>
        <begin position="2124"/>
        <end position="2134"/>
    </location>
</feature>
<dbReference type="SMART" id="SM00282">
    <property type="entry name" value="LamG"/>
    <property type="match status" value="2"/>
</dbReference>